<dbReference type="SMART" id="SM00936">
    <property type="entry name" value="PBP5_C"/>
    <property type="match status" value="1"/>
</dbReference>
<accession>A0A2N0YXG5</accession>
<comment type="similarity">
    <text evidence="3 15">Belongs to the peptidase S11 family.</text>
</comment>
<dbReference type="Gene3D" id="2.60.410.10">
    <property type="entry name" value="D-Ala-D-Ala carboxypeptidase, C-terminal domain"/>
    <property type="match status" value="1"/>
</dbReference>
<dbReference type="InterPro" id="IPR018044">
    <property type="entry name" value="Peptidase_S11"/>
</dbReference>
<keyword evidence="6" id="KW-0645">Protease</keyword>
<evidence type="ECO:0000256" key="7">
    <source>
        <dbReference type="ARBA" id="ARBA00022729"/>
    </source>
</evidence>
<feature type="active site" description="Proton acceptor" evidence="13">
    <location>
        <position position="73"/>
    </location>
</feature>
<evidence type="ECO:0000256" key="11">
    <source>
        <dbReference type="ARBA" id="ARBA00023316"/>
    </source>
</evidence>
<evidence type="ECO:0000256" key="4">
    <source>
        <dbReference type="ARBA" id="ARBA00012448"/>
    </source>
</evidence>
<evidence type="ECO:0000259" key="16">
    <source>
        <dbReference type="SMART" id="SM00936"/>
    </source>
</evidence>
<name>A0A2N0YXG5_9BACI</name>
<dbReference type="GO" id="GO:0071555">
    <property type="term" value="P:cell wall organization"/>
    <property type="evidence" value="ECO:0007669"/>
    <property type="project" value="UniProtKB-KW"/>
</dbReference>
<dbReference type="InterPro" id="IPR012338">
    <property type="entry name" value="Beta-lactam/transpept-like"/>
</dbReference>
<dbReference type="PRINTS" id="PR00725">
    <property type="entry name" value="DADACBPTASE1"/>
</dbReference>
<keyword evidence="5 17" id="KW-0121">Carboxypeptidase</keyword>
<reference evidence="17 18" key="1">
    <citation type="journal article" date="2003" name="Int. J. Syst. Evol. Microbiol.">
        <title>Bacillus nealsonii sp. nov., isolated from a spacecraft-assembly facility, whose spores are gamma-radiation resistant.</title>
        <authorList>
            <person name="Venkateswaran K."/>
            <person name="Kempf M."/>
            <person name="Chen F."/>
            <person name="Satomi M."/>
            <person name="Nicholson W."/>
            <person name="Kern R."/>
        </authorList>
    </citation>
    <scope>NUCLEOTIDE SEQUENCE [LARGE SCALE GENOMIC DNA]</scope>
    <source>
        <strain evidence="17 18">FO-92</strain>
    </source>
</reference>
<dbReference type="AlphaFoldDB" id="A0A2N0YXG5"/>
<dbReference type="EC" id="3.4.16.4" evidence="4"/>
<keyword evidence="11" id="KW-0961">Cell wall biogenesis/degradation</keyword>
<feature type="active site" evidence="13">
    <location>
        <position position="134"/>
    </location>
</feature>
<evidence type="ECO:0000256" key="2">
    <source>
        <dbReference type="ARBA" id="ARBA00004752"/>
    </source>
</evidence>
<dbReference type="PANTHER" id="PTHR21581:SF11">
    <property type="entry name" value="D-ALANYL-D-ALANINE CARBOXYPEPTIDASE DACA"/>
    <property type="match status" value="1"/>
</dbReference>
<dbReference type="InterPro" id="IPR015956">
    <property type="entry name" value="Peniciliin-bd_prot_C_sf"/>
</dbReference>
<evidence type="ECO:0000256" key="12">
    <source>
        <dbReference type="ARBA" id="ARBA00034000"/>
    </source>
</evidence>
<comment type="catalytic activity">
    <reaction evidence="12">
        <text>Preferential cleavage: (Ac)2-L-Lys-D-Ala-|-D-Ala. Also transpeptidation of peptidyl-alanyl moieties that are N-acyl substituents of D-alanine.</text>
        <dbReference type="EC" id="3.4.16.4"/>
    </reaction>
</comment>
<dbReference type="InterPro" id="IPR037167">
    <property type="entry name" value="Peptidase_S11_C_sf"/>
</dbReference>
<keyword evidence="18" id="KW-1185">Reference proteome</keyword>
<dbReference type="OrthoDB" id="9791132at2"/>
<feature type="active site" description="Acyl-ester intermediate" evidence="13">
    <location>
        <position position="70"/>
    </location>
</feature>
<sequence length="445" mass="48980">MQLNYLKKWTLYGTMMVLMLTCLFTGLPEQASAAEKDELGLESKAAILVDSETGEVLYEKNADELLGVASMSKMVTEYIVLESIKEGKITWDQKVKINNYVHRLSGAPELSNVGLTEGEEYTVKELYQAMAIHSGNAATVALAELIAGTEKNYINVMNKKAKELGLEDYEFVNSSGLNNADLLGSYPAGDATSENKMSARAVAKLAYHLVKDYPEILETSSMPSLKFRDGREYKNFNWLIPSLVFGYEGVDGLKTGSTDYAGYNVTSTAKKGDQRVISVIMKGKTKNSRFSESIKMLDYAFGNFAEEEVLPANYTIKNNKTLKVVKGKEDSVKISTDKAINLIVKNGEKENYQTKLTLDEKKLNTNGELTAPVKKGEKVGTLSLQTKDGKEIEFLTADGKKTVTVDVIATEGVEKANWFVLAMRGVGGFFSDVWDSASAAVKGWF</sequence>
<evidence type="ECO:0000256" key="13">
    <source>
        <dbReference type="PIRSR" id="PIRSR618044-1"/>
    </source>
</evidence>
<dbReference type="Proteomes" id="UP000233375">
    <property type="component" value="Unassembled WGS sequence"/>
</dbReference>
<comment type="function">
    <text evidence="1">Removes C-terminal D-alanyl residues from sugar-peptide cell wall precursors.</text>
</comment>
<comment type="caution">
    <text evidence="17">The sequence shown here is derived from an EMBL/GenBank/DDBJ whole genome shotgun (WGS) entry which is preliminary data.</text>
</comment>
<keyword evidence="9" id="KW-0133">Cell shape</keyword>
<dbReference type="GO" id="GO:0009002">
    <property type="term" value="F:serine-type D-Ala-D-Ala carboxypeptidase activity"/>
    <property type="evidence" value="ECO:0007669"/>
    <property type="project" value="UniProtKB-EC"/>
</dbReference>
<dbReference type="PANTHER" id="PTHR21581">
    <property type="entry name" value="D-ALANYL-D-ALANINE CARBOXYPEPTIDASE"/>
    <property type="match status" value="1"/>
</dbReference>
<evidence type="ECO:0000256" key="5">
    <source>
        <dbReference type="ARBA" id="ARBA00022645"/>
    </source>
</evidence>
<dbReference type="UniPathway" id="UPA00219"/>
<feature type="domain" description="Peptidase S11 D-Ala-D-Ala carboxypeptidase A C-terminal" evidence="16">
    <location>
        <begin position="304"/>
        <end position="415"/>
    </location>
</feature>
<dbReference type="GO" id="GO:0008360">
    <property type="term" value="P:regulation of cell shape"/>
    <property type="evidence" value="ECO:0007669"/>
    <property type="project" value="UniProtKB-KW"/>
</dbReference>
<dbReference type="EMBL" id="PISE01000052">
    <property type="protein sequence ID" value="PKG21954.1"/>
    <property type="molecule type" value="Genomic_DNA"/>
</dbReference>
<dbReference type="Gene3D" id="3.40.710.10">
    <property type="entry name" value="DD-peptidase/beta-lactamase superfamily"/>
    <property type="match status" value="1"/>
</dbReference>
<evidence type="ECO:0000256" key="8">
    <source>
        <dbReference type="ARBA" id="ARBA00022801"/>
    </source>
</evidence>
<gene>
    <name evidence="17" type="ORF">CWS01_19800</name>
</gene>
<proteinExistence type="inferred from homology"/>
<feature type="binding site" evidence="14">
    <location>
        <position position="254"/>
    </location>
    <ligand>
        <name>substrate</name>
    </ligand>
</feature>
<evidence type="ECO:0000256" key="10">
    <source>
        <dbReference type="ARBA" id="ARBA00022984"/>
    </source>
</evidence>
<dbReference type="InterPro" id="IPR012907">
    <property type="entry name" value="Peptidase_S11_C"/>
</dbReference>
<evidence type="ECO:0000256" key="9">
    <source>
        <dbReference type="ARBA" id="ARBA00022960"/>
    </source>
</evidence>
<keyword evidence="10" id="KW-0573">Peptidoglycan synthesis</keyword>
<evidence type="ECO:0000313" key="18">
    <source>
        <dbReference type="Proteomes" id="UP000233375"/>
    </source>
</evidence>
<keyword evidence="7" id="KW-0732">Signal</keyword>
<dbReference type="GO" id="GO:0009252">
    <property type="term" value="P:peptidoglycan biosynthetic process"/>
    <property type="evidence" value="ECO:0007669"/>
    <property type="project" value="UniProtKB-UniPathway"/>
</dbReference>
<protein>
    <recommendedName>
        <fullName evidence="4">serine-type D-Ala-D-Ala carboxypeptidase</fullName>
        <ecNumber evidence="4">3.4.16.4</ecNumber>
    </recommendedName>
</protein>
<dbReference type="InterPro" id="IPR001967">
    <property type="entry name" value="Peptidase_S11_N"/>
</dbReference>
<evidence type="ECO:0000256" key="15">
    <source>
        <dbReference type="RuleBase" id="RU004016"/>
    </source>
</evidence>
<dbReference type="Pfam" id="PF07943">
    <property type="entry name" value="PBP5_C"/>
    <property type="match status" value="1"/>
</dbReference>
<evidence type="ECO:0000313" key="17">
    <source>
        <dbReference type="EMBL" id="PKG21954.1"/>
    </source>
</evidence>
<dbReference type="GO" id="GO:0006508">
    <property type="term" value="P:proteolysis"/>
    <property type="evidence" value="ECO:0007669"/>
    <property type="project" value="UniProtKB-KW"/>
</dbReference>
<evidence type="ECO:0000256" key="1">
    <source>
        <dbReference type="ARBA" id="ARBA00003217"/>
    </source>
</evidence>
<keyword evidence="8" id="KW-0378">Hydrolase</keyword>
<evidence type="ECO:0000256" key="6">
    <source>
        <dbReference type="ARBA" id="ARBA00022670"/>
    </source>
</evidence>
<evidence type="ECO:0000256" key="3">
    <source>
        <dbReference type="ARBA" id="ARBA00007164"/>
    </source>
</evidence>
<comment type="pathway">
    <text evidence="2">Cell wall biogenesis; peptidoglycan biosynthesis.</text>
</comment>
<dbReference type="Pfam" id="PF00768">
    <property type="entry name" value="Peptidase_S11"/>
    <property type="match status" value="1"/>
</dbReference>
<evidence type="ECO:0000256" key="14">
    <source>
        <dbReference type="PIRSR" id="PIRSR618044-2"/>
    </source>
</evidence>
<organism evidence="17 18">
    <name type="scientific">Niallia nealsonii</name>
    <dbReference type="NCBI Taxonomy" id="115979"/>
    <lineage>
        <taxon>Bacteria</taxon>
        <taxon>Bacillati</taxon>
        <taxon>Bacillota</taxon>
        <taxon>Bacilli</taxon>
        <taxon>Bacillales</taxon>
        <taxon>Bacillaceae</taxon>
        <taxon>Niallia</taxon>
    </lineage>
</organism>
<dbReference type="SUPFAM" id="SSF69189">
    <property type="entry name" value="Penicillin-binding protein associated domain"/>
    <property type="match status" value="1"/>
</dbReference>
<dbReference type="SUPFAM" id="SSF56601">
    <property type="entry name" value="beta-lactamase/transpeptidase-like"/>
    <property type="match status" value="1"/>
</dbReference>